<evidence type="ECO:0000313" key="14">
    <source>
        <dbReference type="Proteomes" id="UP000030539"/>
    </source>
</evidence>
<keyword evidence="8 10" id="KW-0456">Lyase</keyword>
<dbReference type="AlphaFoldDB" id="A0A0A2YIA5"/>
<feature type="binding site" evidence="12">
    <location>
        <position position="14"/>
    </location>
    <ligand>
        <name>Zn(2+)</name>
        <dbReference type="ChEBI" id="CHEBI:29105"/>
    </ligand>
</feature>
<evidence type="ECO:0000256" key="6">
    <source>
        <dbReference type="ARBA" id="ARBA00022785"/>
    </source>
</evidence>
<evidence type="ECO:0000256" key="5">
    <source>
        <dbReference type="ARBA" id="ARBA00022723"/>
    </source>
</evidence>
<dbReference type="FunFam" id="3.30.479.10:FF:000011">
    <property type="entry name" value="6-carboxy-5,6,7,8-tetrahydropterin synthase"/>
    <property type="match status" value="1"/>
</dbReference>
<dbReference type="GO" id="GO:0008616">
    <property type="term" value="P:tRNA queuosine(34) biosynthetic process"/>
    <property type="evidence" value="ECO:0007669"/>
    <property type="project" value="UniProtKB-KW"/>
</dbReference>
<gene>
    <name evidence="13" type="ORF">JP36_08240</name>
</gene>
<comment type="function">
    <text evidence="1">Catalyzes the conversion of 7,8-dihydroneopterin triphosphate (H2NTP) to 6-carboxy-5,6,7,8-tetrahydropterin (CPH4) and acetaldehyde.</text>
</comment>
<dbReference type="PANTHER" id="PTHR12589:SF7">
    <property type="entry name" value="6-PYRUVOYL TETRAHYDROBIOPTERIN SYNTHASE"/>
    <property type="match status" value="1"/>
</dbReference>
<dbReference type="GO" id="GO:0070497">
    <property type="term" value="F:6-carboxytetrahydropterin synthase activity"/>
    <property type="evidence" value="ECO:0007669"/>
    <property type="project" value="UniProtKB-EC"/>
</dbReference>
<evidence type="ECO:0000313" key="13">
    <source>
        <dbReference type="EMBL" id="KGQ37069.1"/>
    </source>
</evidence>
<accession>A0A0A2YIA5</accession>
<comment type="pathway">
    <text evidence="2 10">Purine metabolism; 7-cyano-7-deazaguanine biosynthesis.</text>
</comment>
<keyword evidence="7 10" id="KW-0862">Zinc</keyword>
<dbReference type="GO" id="GO:0046872">
    <property type="term" value="F:metal ion binding"/>
    <property type="evidence" value="ECO:0007669"/>
    <property type="project" value="UniProtKB-KW"/>
</dbReference>
<protein>
    <recommendedName>
        <fullName evidence="4 10">6-carboxy-5,6,7,8-tetrahydropterin synthase</fullName>
        <ecNumber evidence="10">4.-.-.-</ecNumber>
    </recommendedName>
</protein>
<evidence type="ECO:0000256" key="12">
    <source>
        <dbReference type="PIRSR" id="PIRSR006113-2"/>
    </source>
</evidence>
<dbReference type="SUPFAM" id="SSF55620">
    <property type="entry name" value="Tetrahydrobiopterin biosynthesis enzymes-like"/>
    <property type="match status" value="1"/>
</dbReference>
<feature type="binding site" evidence="12">
    <location>
        <position position="29"/>
    </location>
    <ligand>
        <name>Zn(2+)</name>
        <dbReference type="ChEBI" id="CHEBI:29105"/>
    </ligand>
</feature>
<evidence type="ECO:0000256" key="1">
    <source>
        <dbReference type="ARBA" id="ARBA00002285"/>
    </source>
</evidence>
<evidence type="ECO:0000256" key="2">
    <source>
        <dbReference type="ARBA" id="ARBA00005061"/>
    </source>
</evidence>
<comment type="similarity">
    <text evidence="3 10">Belongs to the PTPS family. QueD subfamily.</text>
</comment>
<feature type="active site" description="Charge relay system" evidence="11">
    <location>
        <position position="71"/>
    </location>
</feature>
<evidence type="ECO:0000256" key="8">
    <source>
        <dbReference type="ARBA" id="ARBA00023239"/>
    </source>
</evidence>
<feature type="binding site" evidence="12">
    <location>
        <position position="27"/>
    </location>
    <ligand>
        <name>Zn(2+)</name>
        <dbReference type="ChEBI" id="CHEBI:29105"/>
    </ligand>
</feature>
<keyword evidence="5 10" id="KW-0479">Metal-binding</keyword>
<dbReference type="RefSeq" id="WP_039173764.1">
    <property type="nucleotide sequence ID" value="NZ_JPXX01000021.1"/>
</dbReference>
<feature type="active site" description="Charge relay system" evidence="11">
    <location>
        <position position="131"/>
    </location>
</feature>
<dbReference type="Proteomes" id="UP000030539">
    <property type="component" value="Unassembled WGS sequence"/>
</dbReference>
<dbReference type="UniPathway" id="UPA00391"/>
<dbReference type="InterPro" id="IPR007115">
    <property type="entry name" value="6-PTP_synth/QueD"/>
</dbReference>
<dbReference type="EMBL" id="JPXX01000021">
    <property type="protein sequence ID" value="KGQ37069.1"/>
    <property type="molecule type" value="Genomic_DNA"/>
</dbReference>
<evidence type="ECO:0000256" key="9">
    <source>
        <dbReference type="ARBA" id="ARBA00048807"/>
    </source>
</evidence>
<dbReference type="PANTHER" id="PTHR12589">
    <property type="entry name" value="PYRUVOYL TETRAHYDROBIOPTERIN SYNTHASE"/>
    <property type="match status" value="1"/>
</dbReference>
<comment type="cofactor">
    <cofactor evidence="10 12">
        <name>Zn(2+)</name>
        <dbReference type="ChEBI" id="CHEBI:29105"/>
    </cofactor>
    <text evidence="10 12">Binds 1 zinc ion per subunit.</text>
</comment>
<dbReference type="Pfam" id="PF01242">
    <property type="entry name" value="PTPS"/>
    <property type="match status" value="1"/>
</dbReference>
<evidence type="ECO:0000256" key="10">
    <source>
        <dbReference type="PIRNR" id="PIRNR006113"/>
    </source>
</evidence>
<proteinExistence type="inferred from homology"/>
<comment type="caution">
    <text evidence="13">The sequence shown here is derived from an EMBL/GenBank/DDBJ whole genome shotgun (WGS) entry which is preliminary data.</text>
</comment>
<organism evidence="13 14">
    <name type="scientific">Gallibacterium genomosp. 1</name>
    <dbReference type="NCBI Taxonomy" id="155515"/>
    <lineage>
        <taxon>Bacteria</taxon>
        <taxon>Pseudomonadati</taxon>
        <taxon>Pseudomonadota</taxon>
        <taxon>Gammaproteobacteria</taxon>
        <taxon>Pasteurellales</taxon>
        <taxon>Pasteurellaceae</taxon>
        <taxon>Gallibacterium</taxon>
    </lineage>
</organism>
<feature type="active site" description="Proton acceptor" evidence="11">
    <location>
        <position position="23"/>
    </location>
</feature>
<reference evidence="13 14" key="1">
    <citation type="submission" date="2014-08" db="EMBL/GenBank/DDBJ databases">
        <title>Chaperone-usher fimbriae in a diverse selection of Gallibacterium genomes.</title>
        <authorList>
            <person name="Kudirkiene E."/>
            <person name="Bager R.J."/>
            <person name="Johnson T.J."/>
            <person name="Bojesen A.M."/>
        </authorList>
    </citation>
    <scope>NUCLEOTIDE SEQUENCE [LARGE SCALE GENOMIC DNA]</scope>
    <source>
        <strain evidence="13 14">CCM5974</strain>
    </source>
</reference>
<name>A0A0A2YIA5_9PAST</name>
<keyword evidence="6 10" id="KW-0671">Queuosine biosynthesis</keyword>
<comment type="catalytic activity">
    <reaction evidence="9 10">
        <text>7,8-dihydroneopterin 3'-triphosphate + H2O = 6-carboxy-5,6,7,8-tetrahydropterin + triphosphate + acetaldehyde + 2 H(+)</text>
        <dbReference type="Rhea" id="RHEA:27966"/>
        <dbReference type="ChEBI" id="CHEBI:15343"/>
        <dbReference type="ChEBI" id="CHEBI:15377"/>
        <dbReference type="ChEBI" id="CHEBI:15378"/>
        <dbReference type="ChEBI" id="CHEBI:18036"/>
        <dbReference type="ChEBI" id="CHEBI:58462"/>
        <dbReference type="ChEBI" id="CHEBI:61032"/>
        <dbReference type="EC" id="4.1.2.50"/>
    </reaction>
</comment>
<evidence type="ECO:0000256" key="11">
    <source>
        <dbReference type="PIRSR" id="PIRSR006113-1"/>
    </source>
</evidence>
<dbReference type="PIRSF" id="PIRSF006113">
    <property type="entry name" value="PTP_synth"/>
    <property type="match status" value="1"/>
</dbReference>
<evidence type="ECO:0000256" key="4">
    <source>
        <dbReference type="ARBA" id="ARBA00018141"/>
    </source>
</evidence>
<dbReference type="InterPro" id="IPR038418">
    <property type="entry name" value="6-PTP_synth/QueD_sf"/>
</dbReference>
<evidence type="ECO:0000256" key="7">
    <source>
        <dbReference type="ARBA" id="ARBA00022833"/>
    </source>
</evidence>
<dbReference type="NCBIfam" id="TIGR03367">
    <property type="entry name" value="queuosine_QueD"/>
    <property type="match status" value="1"/>
</dbReference>
<dbReference type="eggNOG" id="COG0720">
    <property type="taxonomic scope" value="Bacteria"/>
</dbReference>
<dbReference type="Gene3D" id="3.30.479.10">
    <property type="entry name" value="6-pyruvoyl tetrahydropterin synthase/QueD"/>
    <property type="match status" value="1"/>
</dbReference>
<sequence>MLKVAKEFSFDMAHLLDGHDGKCQNLHGHTYKLQVIVSGETENSGAKKGMVIDFADLKKVVNDLIISPMDHAFIYDQSSEREIKIAQLLQQLNSKTFALPMRSTAENLAQFIFQRLKENVGFHLHSIRLWETPTSFAEYGEE</sequence>
<dbReference type="EC" id="4.-.-.-" evidence="10"/>
<dbReference type="STRING" id="155515.JP36_08240"/>
<evidence type="ECO:0000256" key="3">
    <source>
        <dbReference type="ARBA" id="ARBA00008900"/>
    </source>
</evidence>